<dbReference type="UniPathway" id="UPA00053">
    <property type="reaction ID" value="UER00089"/>
</dbReference>
<dbReference type="CDD" id="cd01556">
    <property type="entry name" value="EPSP_synthase"/>
    <property type="match status" value="1"/>
</dbReference>
<feature type="binding site" evidence="7">
    <location>
        <position position="294"/>
    </location>
    <ligand>
        <name>3-phosphoshikimate</name>
        <dbReference type="ChEBI" id="CHEBI:145989"/>
    </ligand>
</feature>
<dbReference type="InterPro" id="IPR023193">
    <property type="entry name" value="EPSP_synthase_CS"/>
</dbReference>
<feature type="binding site" evidence="7">
    <location>
        <position position="26"/>
    </location>
    <ligand>
        <name>3-phosphoshikimate</name>
        <dbReference type="ChEBI" id="CHEBI:145989"/>
    </ligand>
</feature>
<dbReference type="EC" id="2.5.1.19" evidence="7"/>
<dbReference type="InterPro" id="IPR013792">
    <property type="entry name" value="RNA3'P_cycl/enolpyr_Trfase_a/b"/>
</dbReference>
<keyword evidence="4 7" id="KW-0808">Transferase</keyword>
<dbReference type="SUPFAM" id="SSF55205">
    <property type="entry name" value="EPT/RTPC-like"/>
    <property type="match status" value="1"/>
</dbReference>
<feature type="binding site" evidence="7">
    <location>
        <position position="69"/>
    </location>
    <ligand>
        <name>phosphoenolpyruvate</name>
        <dbReference type="ChEBI" id="CHEBI:58702"/>
    </ligand>
</feature>
<feature type="binding site" evidence="7">
    <location>
        <position position="172"/>
    </location>
    <ligand>
        <name>3-phosphoshikimate</name>
        <dbReference type="ChEBI" id="CHEBI:145989"/>
    </ligand>
</feature>
<dbReference type="AlphaFoldDB" id="W2C2Q8"/>
<dbReference type="EMBL" id="AYUF01000481">
    <property type="protein sequence ID" value="ETK01455.1"/>
    <property type="molecule type" value="Genomic_DNA"/>
</dbReference>
<accession>W2C2Q8</accession>
<comment type="function">
    <text evidence="7">Catalyzes the transfer of the enolpyruvyl moiety of phosphoenolpyruvate (PEP) to the 5-hydroxyl of shikimate-3-phosphate (S3P) to produce enolpyruvyl shikimate-3-phosphate and inorganic phosphate.</text>
</comment>
<dbReference type="Pfam" id="PF00275">
    <property type="entry name" value="EPSP_synthase"/>
    <property type="match status" value="2"/>
</dbReference>
<feature type="binding site" evidence="7">
    <location>
        <position position="144"/>
    </location>
    <ligand>
        <name>3-phosphoshikimate</name>
        <dbReference type="ChEBI" id="CHEBI:145989"/>
    </ligand>
</feature>
<comment type="subunit">
    <text evidence="7">Monomer.</text>
</comment>
<dbReference type="GO" id="GO:0009423">
    <property type="term" value="P:chorismate biosynthetic process"/>
    <property type="evidence" value="ECO:0007669"/>
    <property type="project" value="UniProtKB-UniRule"/>
</dbReference>
<feature type="binding site" evidence="7">
    <location>
        <position position="21"/>
    </location>
    <ligand>
        <name>3-phosphoshikimate</name>
        <dbReference type="ChEBI" id="CHEBI:145989"/>
    </ligand>
</feature>
<comment type="pathway">
    <text evidence="1 7">Metabolic intermediate biosynthesis; chorismate biosynthesis; chorismate from D-erythrose 4-phosphate and phosphoenolpyruvate: step 6/7.</text>
</comment>
<feature type="binding site" evidence="7">
    <location>
        <position position="370"/>
    </location>
    <ligand>
        <name>phosphoenolpyruvate</name>
        <dbReference type="ChEBI" id="CHEBI:58702"/>
    </ligand>
</feature>
<evidence type="ECO:0000256" key="6">
    <source>
        <dbReference type="ARBA" id="ARBA00044633"/>
    </source>
</evidence>
<dbReference type="InterPro" id="IPR006264">
    <property type="entry name" value="EPSP_synthase"/>
</dbReference>
<dbReference type="PATRIC" id="fig|1411148.3.peg.1517"/>
<dbReference type="GO" id="GO:0009073">
    <property type="term" value="P:aromatic amino acid family biosynthetic process"/>
    <property type="evidence" value="ECO:0007669"/>
    <property type="project" value="UniProtKB-KW"/>
</dbReference>
<evidence type="ECO:0000256" key="5">
    <source>
        <dbReference type="ARBA" id="ARBA00023141"/>
    </source>
</evidence>
<organism evidence="9 10">
    <name type="scientific">Tannerella sp. oral taxon BU063 isolate Cell 2</name>
    <dbReference type="NCBI Taxonomy" id="1411148"/>
    <lineage>
        <taxon>Bacteria</taxon>
        <taxon>Pseudomonadati</taxon>
        <taxon>Bacteroidota</taxon>
        <taxon>Bacteroidia</taxon>
        <taxon>Bacteroidales</taxon>
        <taxon>Tannerellaceae</taxon>
        <taxon>Tannerella</taxon>
    </lineage>
</organism>
<gene>
    <name evidence="7" type="primary">aroA</name>
    <name evidence="9" type="ORF">N425_09540</name>
</gene>
<dbReference type="GO" id="GO:0008652">
    <property type="term" value="P:amino acid biosynthetic process"/>
    <property type="evidence" value="ECO:0007669"/>
    <property type="project" value="UniProtKB-KW"/>
</dbReference>
<evidence type="ECO:0000313" key="10">
    <source>
        <dbReference type="Proteomes" id="UP000018837"/>
    </source>
</evidence>
<feature type="binding site" evidence="7">
    <location>
        <position position="21"/>
    </location>
    <ligand>
        <name>phosphoenolpyruvate</name>
        <dbReference type="ChEBI" id="CHEBI:58702"/>
    </ligand>
</feature>
<dbReference type="InterPro" id="IPR036968">
    <property type="entry name" value="Enolpyruvate_Tfrase_sf"/>
</dbReference>
<feature type="domain" description="Enolpyruvate transferase" evidence="8">
    <location>
        <begin position="6"/>
        <end position="58"/>
    </location>
</feature>
<dbReference type="PANTHER" id="PTHR21090">
    <property type="entry name" value="AROM/DEHYDROQUINATE SYNTHASE"/>
    <property type="match status" value="1"/>
</dbReference>
<keyword evidence="5 7" id="KW-0057">Aromatic amino acid biosynthesis</keyword>
<dbReference type="InterPro" id="IPR001986">
    <property type="entry name" value="Enolpyruvate_Tfrase_dom"/>
</dbReference>
<evidence type="ECO:0000256" key="1">
    <source>
        <dbReference type="ARBA" id="ARBA00004811"/>
    </source>
</evidence>
<dbReference type="Gene3D" id="3.65.10.10">
    <property type="entry name" value="Enolpyruvate transferase domain"/>
    <property type="match status" value="2"/>
</dbReference>
<evidence type="ECO:0000313" key="9">
    <source>
        <dbReference type="EMBL" id="ETK01455.1"/>
    </source>
</evidence>
<keyword evidence="3 7" id="KW-0028">Amino-acid biosynthesis</keyword>
<evidence type="ECO:0000256" key="3">
    <source>
        <dbReference type="ARBA" id="ARBA00022605"/>
    </source>
</evidence>
<comment type="subcellular location">
    <subcellularLocation>
        <location evidence="7">Cytoplasm</location>
    </subcellularLocation>
</comment>
<dbReference type="GO" id="GO:0005737">
    <property type="term" value="C:cytoplasm"/>
    <property type="evidence" value="ECO:0007669"/>
    <property type="project" value="UniProtKB-SubCell"/>
</dbReference>
<name>W2C2Q8_9BACT</name>
<feature type="binding site" evidence="7">
    <location>
        <position position="146"/>
    </location>
    <ligand>
        <name>phosphoenolpyruvate</name>
        <dbReference type="ChEBI" id="CHEBI:58702"/>
    </ligand>
</feature>
<comment type="catalytic activity">
    <reaction evidence="6">
        <text>3-phosphoshikimate + phosphoenolpyruvate = 5-O-(1-carboxyvinyl)-3-phosphoshikimate + phosphate</text>
        <dbReference type="Rhea" id="RHEA:21256"/>
        <dbReference type="ChEBI" id="CHEBI:43474"/>
        <dbReference type="ChEBI" id="CHEBI:57701"/>
        <dbReference type="ChEBI" id="CHEBI:58702"/>
        <dbReference type="ChEBI" id="CHEBI:145989"/>
        <dbReference type="EC" id="2.5.1.19"/>
    </reaction>
    <physiologicalReaction direction="left-to-right" evidence="6">
        <dbReference type="Rhea" id="RHEA:21257"/>
    </physiologicalReaction>
</comment>
<protein>
    <recommendedName>
        <fullName evidence="7">3-phosphoshikimate 1-carboxyvinyltransferase</fullName>
        <ecNumber evidence="7">2.5.1.19</ecNumber>
    </recommendedName>
    <alternativeName>
        <fullName evidence="7">5-enolpyruvylshikimate-3-phosphate synthase</fullName>
        <shortName evidence="7">EPSP synthase</shortName>
        <shortName evidence="7">EPSPS</shortName>
    </alternativeName>
</protein>
<reference evidence="9 10" key="1">
    <citation type="submission" date="2013-11" db="EMBL/GenBank/DDBJ databases">
        <title>Single cell genomics of uncultured Tannerella BU063 (oral taxon 286).</title>
        <authorList>
            <person name="Beall C.J."/>
            <person name="Campbell A.G."/>
            <person name="Griffen A.L."/>
            <person name="Podar M."/>
            <person name="Leys E.J."/>
        </authorList>
    </citation>
    <scope>NUCLEOTIDE SEQUENCE [LARGE SCALE GENOMIC DNA]</scope>
    <source>
        <strain evidence="9">Cell 2</strain>
    </source>
</reference>
<feature type="binding site" evidence="7">
    <location>
        <position position="321"/>
    </location>
    <ligand>
        <name>3-phosphoshikimate</name>
        <dbReference type="ChEBI" id="CHEBI:145989"/>
    </ligand>
</feature>
<feature type="binding site" evidence="7">
    <location>
        <position position="325"/>
    </location>
    <ligand>
        <name>phosphoenolpyruvate</name>
        <dbReference type="ChEBI" id="CHEBI:58702"/>
    </ligand>
</feature>
<evidence type="ECO:0000256" key="7">
    <source>
        <dbReference type="HAMAP-Rule" id="MF_00210"/>
    </source>
</evidence>
<dbReference type="PANTHER" id="PTHR21090:SF5">
    <property type="entry name" value="PENTAFUNCTIONAL AROM POLYPEPTIDE"/>
    <property type="match status" value="1"/>
</dbReference>
<comment type="similarity">
    <text evidence="2 7">Belongs to the EPSP synthase family.</text>
</comment>
<comment type="caution">
    <text evidence="7">Lacks conserved residue(s) required for the propagation of feature annotation.</text>
</comment>
<feature type="domain" description="Enolpyruvate transferase" evidence="8">
    <location>
        <begin position="60"/>
        <end position="405"/>
    </location>
</feature>
<evidence type="ECO:0000259" key="8">
    <source>
        <dbReference type="Pfam" id="PF00275"/>
    </source>
</evidence>
<dbReference type="GO" id="GO:0003866">
    <property type="term" value="F:3-phosphoshikimate 1-carboxyvinyltransferase activity"/>
    <property type="evidence" value="ECO:0007669"/>
    <property type="project" value="UniProtKB-UniRule"/>
</dbReference>
<sequence length="412" mass="45158">MQYNLKAPDRLQATITLPASKSISNRVSILSALAPEAAPLINLADSDDGRALQHALRSADETVDIGAAGTAMRFLTAYFAARPGHTRLLTGSARMRQRPIGLLVDALRGLGADITYTEREGYPPLRIVGQRLRGGEVTMDSGVSSQFLSALLMVAPTMERGLQLRLTGATVSETYLRMTVGLMRRFGVVVEESDGGRTFRVAPQPIRAVPFTVEADWSAASYWYEMVALARDTTATVELLGLTPDSLQGDAAIAALFERLGVRTTFTDRGLRLDRLPSHHLPERFTCDCVLIPDMAQTLVVTCAALGLPFRFDGLQSLRIKETDRLAALQTELRRFGFVLTEHDGRTLQWDGTRCPPEAAPVVATYDDHRMAMAFAPLALVRPGGVTIAHPEVVTKSYPRFWDDLRAAGFRF</sequence>
<dbReference type="Proteomes" id="UP000018837">
    <property type="component" value="Unassembled WGS sequence"/>
</dbReference>
<feature type="binding site" evidence="7">
    <location>
        <position position="22"/>
    </location>
    <ligand>
        <name>3-phosphoshikimate</name>
        <dbReference type="ChEBI" id="CHEBI:145989"/>
    </ligand>
</feature>
<evidence type="ECO:0000256" key="2">
    <source>
        <dbReference type="ARBA" id="ARBA00009948"/>
    </source>
</evidence>
<feature type="binding site" evidence="7">
    <location>
        <position position="98"/>
    </location>
    <ligand>
        <name>phosphoenolpyruvate</name>
        <dbReference type="ChEBI" id="CHEBI:58702"/>
    </ligand>
</feature>
<keyword evidence="7" id="KW-0963">Cytoplasm</keyword>
<feature type="binding site" evidence="7">
    <location>
        <position position="396"/>
    </location>
    <ligand>
        <name>phosphoenolpyruvate</name>
        <dbReference type="ChEBI" id="CHEBI:58702"/>
    </ligand>
</feature>
<dbReference type="PIRSF" id="PIRSF000505">
    <property type="entry name" value="EPSPS"/>
    <property type="match status" value="1"/>
</dbReference>
<proteinExistence type="inferred from homology"/>
<feature type="active site" description="Proton acceptor" evidence="7">
    <location>
        <position position="294"/>
    </location>
</feature>
<evidence type="ECO:0000256" key="4">
    <source>
        <dbReference type="ARBA" id="ARBA00022679"/>
    </source>
</evidence>
<dbReference type="HAMAP" id="MF_00210">
    <property type="entry name" value="EPSP_synth"/>
    <property type="match status" value="1"/>
</dbReference>
<dbReference type="PROSITE" id="PS00885">
    <property type="entry name" value="EPSP_SYNTHASE_2"/>
    <property type="match status" value="1"/>
</dbReference>
<feature type="binding site" evidence="7">
    <location>
        <position position="146"/>
    </location>
    <ligand>
        <name>3-phosphoshikimate</name>
        <dbReference type="ChEBI" id="CHEBI:145989"/>
    </ligand>
</feature>
<feature type="binding site" evidence="7">
    <location>
        <position position="145"/>
    </location>
    <ligand>
        <name>3-phosphoshikimate</name>
        <dbReference type="ChEBI" id="CHEBI:145989"/>
    </ligand>
</feature>
<comment type="caution">
    <text evidence="9">The sequence shown here is derived from an EMBL/GenBank/DDBJ whole genome shotgun (WGS) entry which is preliminary data.</text>
</comment>